<name>A0AAJ5WPI0_9BACT</name>
<dbReference type="InterPro" id="IPR003593">
    <property type="entry name" value="AAA+_ATPase"/>
</dbReference>
<dbReference type="SMART" id="SM00382">
    <property type="entry name" value="AAA"/>
    <property type="match status" value="1"/>
</dbReference>
<dbReference type="PANTHER" id="PTHR32071:SF17">
    <property type="entry name" value="TRANSCRIPTIONAL REGULATOR (NTRC FAMILY)"/>
    <property type="match status" value="1"/>
</dbReference>
<dbReference type="Proteomes" id="UP001220610">
    <property type="component" value="Chromosome"/>
</dbReference>
<evidence type="ECO:0000256" key="2">
    <source>
        <dbReference type="ARBA" id="ARBA00022741"/>
    </source>
</evidence>
<dbReference type="InterPro" id="IPR058031">
    <property type="entry name" value="AAA_lid_NorR"/>
</dbReference>
<dbReference type="PROSITE" id="PS50110">
    <property type="entry name" value="RESPONSE_REGULATORY"/>
    <property type="match status" value="1"/>
</dbReference>
<dbReference type="GO" id="GO:0005524">
    <property type="term" value="F:ATP binding"/>
    <property type="evidence" value="ECO:0007669"/>
    <property type="project" value="UniProtKB-KW"/>
</dbReference>
<dbReference type="PROSITE" id="PS00676">
    <property type="entry name" value="SIGMA54_INTERACT_2"/>
    <property type="match status" value="1"/>
</dbReference>
<feature type="domain" description="Response regulatory" evidence="9">
    <location>
        <begin position="3"/>
        <end position="117"/>
    </location>
</feature>
<reference evidence="10" key="1">
    <citation type="submission" date="2023-03" db="EMBL/GenBank/DDBJ databases">
        <title>Andean soil-derived lignocellulolytic bacterial consortium as a source of novel taxa and putative plastic-active enzymes.</title>
        <authorList>
            <person name="Diaz-Garcia L."/>
            <person name="Chuvochina M."/>
            <person name="Feuerriegel G."/>
            <person name="Bunk B."/>
            <person name="Sproer C."/>
            <person name="Streit W.R."/>
            <person name="Rodriguez L.M."/>
            <person name="Overmann J."/>
            <person name="Jimenez D.J."/>
        </authorList>
    </citation>
    <scope>NUCLEOTIDE SEQUENCE</scope>
    <source>
        <strain evidence="10">MAG 7</strain>
    </source>
</reference>
<keyword evidence="3" id="KW-0067">ATP-binding</keyword>
<dbReference type="InterPro" id="IPR001789">
    <property type="entry name" value="Sig_transdc_resp-reg_receiver"/>
</dbReference>
<feature type="modified residue" description="4-aspartylphosphate" evidence="7">
    <location>
        <position position="52"/>
    </location>
</feature>
<gene>
    <name evidence="10" type="ORF">P0Y53_18035</name>
</gene>
<dbReference type="FunFam" id="3.40.50.300:FF:000006">
    <property type="entry name" value="DNA-binding transcriptional regulator NtrC"/>
    <property type="match status" value="1"/>
</dbReference>
<accession>A0AAJ5WPI0</accession>
<evidence type="ECO:0000313" key="11">
    <source>
        <dbReference type="Proteomes" id="UP001220610"/>
    </source>
</evidence>
<keyword evidence="6" id="KW-0804">Transcription</keyword>
<dbReference type="InterPro" id="IPR011006">
    <property type="entry name" value="CheY-like_superfamily"/>
</dbReference>
<evidence type="ECO:0000256" key="3">
    <source>
        <dbReference type="ARBA" id="ARBA00022840"/>
    </source>
</evidence>
<keyword evidence="2" id="KW-0547">Nucleotide-binding</keyword>
<organism evidence="10 11">
    <name type="scientific">Candidatus Pseudobacter hemicellulosilyticus</name>
    <dbReference type="NCBI Taxonomy" id="3121375"/>
    <lineage>
        <taxon>Bacteria</taxon>
        <taxon>Pseudomonadati</taxon>
        <taxon>Bacteroidota</taxon>
        <taxon>Chitinophagia</taxon>
        <taxon>Chitinophagales</taxon>
        <taxon>Chitinophagaceae</taxon>
        <taxon>Pseudobacter</taxon>
    </lineage>
</organism>
<dbReference type="PROSITE" id="PS50045">
    <property type="entry name" value="SIGMA54_INTERACT_4"/>
    <property type="match status" value="1"/>
</dbReference>
<dbReference type="SUPFAM" id="SSF52540">
    <property type="entry name" value="P-loop containing nucleoside triphosphate hydrolases"/>
    <property type="match status" value="1"/>
</dbReference>
<dbReference type="CDD" id="cd17550">
    <property type="entry name" value="REC_NtrX-like"/>
    <property type="match status" value="1"/>
</dbReference>
<dbReference type="Gene3D" id="1.10.8.60">
    <property type="match status" value="1"/>
</dbReference>
<dbReference type="Pfam" id="PF00072">
    <property type="entry name" value="Response_reg"/>
    <property type="match status" value="1"/>
</dbReference>
<dbReference type="GO" id="GO:0000160">
    <property type="term" value="P:phosphorelay signal transduction system"/>
    <property type="evidence" value="ECO:0007669"/>
    <property type="project" value="UniProtKB-KW"/>
</dbReference>
<keyword evidence="1 7" id="KW-0597">Phosphoprotein</keyword>
<dbReference type="Gene3D" id="3.40.50.300">
    <property type="entry name" value="P-loop containing nucleotide triphosphate hydrolases"/>
    <property type="match status" value="1"/>
</dbReference>
<dbReference type="SUPFAM" id="SSF52172">
    <property type="entry name" value="CheY-like"/>
    <property type="match status" value="1"/>
</dbReference>
<dbReference type="FunFam" id="3.40.50.2300:FF:000018">
    <property type="entry name" value="DNA-binding transcriptional regulator NtrC"/>
    <property type="match status" value="1"/>
</dbReference>
<dbReference type="SMART" id="SM00448">
    <property type="entry name" value="REC"/>
    <property type="match status" value="1"/>
</dbReference>
<protein>
    <submittedName>
        <fullName evidence="10">Sigma-54 dependent transcriptional regulator</fullName>
    </submittedName>
</protein>
<sequence length="387" mass="42926">MSTILIIDDEKAIRKTLSEILSYEGYKIEEAGDGEEGLKKFKERAFDVVLCDIKMPKLDGIEFLDKAREANPDVPVIMISGHGTIETAVEAVKKGAYDYISKPPDLNRLLITIRNAMDKTNLVAETKVLKRKVSKVEEMIGESGPIQKIRETIDKVAPTDARILVTGENGVGKELVARWVHEKSNRATGPLIEVNCAAIPSELIESELFGHEKGSFTSAVKQRIGKFEQASGGTLFLDEIGDMSLNAQAKVLRALQEGKITRVGGDKDINVDVRVIAATNKDLLQEVEDKNFRLDLYHRLSVIIIHVPSLNDRRDDIALLVDKFLGDICADYGIAKKAIEEDALAALKQHNWTGNIRELRNVVERLIILSGKTIIADDVFAYVLPKK</sequence>
<dbReference type="CDD" id="cd00009">
    <property type="entry name" value="AAA"/>
    <property type="match status" value="1"/>
</dbReference>
<keyword evidence="4" id="KW-0902">Two-component regulatory system</keyword>
<keyword evidence="5" id="KW-0805">Transcription regulation</keyword>
<evidence type="ECO:0000256" key="5">
    <source>
        <dbReference type="ARBA" id="ARBA00023015"/>
    </source>
</evidence>
<dbReference type="Gene3D" id="3.40.50.2300">
    <property type="match status" value="1"/>
</dbReference>
<evidence type="ECO:0000256" key="4">
    <source>
        <dbReference type="ARBA" id="ARBA00023012"/>
    </source>
</evidence>
<dbReference type="PANTHER" id="PTHR32071">
    <property type="entry name" value="TRANSCRIPTIONAL REGULATORY PROTEIN"/>
    <property type="match status" value="1"/>
</dbReference>
<dbReference type="InterPro" id="IPR025943">
    <property type="entry name" value="Sigma_54_int_dom_ATP-bd_2"/>
</dbReference>
<dbReference type="InterPro" id="IPR027417">
    <property type="entry name" value="P-loop_NTPase"/>
</dbReference>
<dbReference type="EMBL" id="CP119311">
    <property type="protein sequence ID" value="WEK34390.1"/>
    <property type="molecule type" value="Genomic_DNA"/>
</dbReference>
<dbReference type="InterPro" id="IPR002078">
    <property type="entry name" value="Sigma_54_int"/>
</dbReference>
<evidence type="ECO:0000313" key="10">
    <source>
        <dbReference type="EMBL" id="WEK34390.1"/>
    </source>
</evidence>
<dbReference type="AlphaFoldDB" id="A0AAJ5WPI0"/>
<evidence type="ECO:0000259" key="8">
    <source>
        <dbReference type="PROSITE" id="PS50045"/>
    </source>
</evidence>
<evidence type="ECO:0000256" key="7">
    <source>
        <dbReference type="PROSITE-ProRule" id="PRU00169"/>
    </source>
</evidence>
<evidence type="ECO:0000256" key="6">
    <source>
        <dbReference type="ARBA" id="ARBA00023163"/>
    </source>
</evidence>
<evidence type="ECO:0000256" key="1">
    <source>
        <dbReference type="ARBA" id="ARBA00022553"/>
    </source>
</evidence>
<dbReference type="GO" id="GO:0006355">
    <property type="term" value="P:regulation of DNA-templated transcription"/>
    <property type="evidence" value="ECO:0007669"/>
    <property type="project" value="InterPro"/>
</dbReference>
<proteinExistence type="predicted"/>
<dbReference type="Pfam" id="PF00158">
    <property type="entry name" value="Sigma54_activat"/>
    <property type="match status" value="1"/>
</dbReference>
<dbReference type="Pfam" id="PF25601">
    <property type="entry name" value="AAA_lid_14"/>
    <property type="match status" value="1"/>
</dbReference>
<evidence type="ECO:0000259" key="9">
    <source>
        <dbReference type="PROSITE" id="PS50110"/>
    </source>
</evidence>
<feature type="domain" description="Sigma-54 factor interaction" evidence="8">
    <location>
        <begin position="139"/>
        <end position="368"/>
    </location>
</feature>